<dbReference type="EMBL" id="FMBC01000041">
    <property type="protein sequence ID" value="SCC58513.1"/>
    <property type="molecule type" value="Genomic_DNA"/>
</dbReference>
<protein>
    <submittedName>
        <fullName evidence="1">Uncharacterized protein</fullName>
    </submittedName>
</protein>
<proteinExistence type="predicted"/>
<dbReference type="AlphaFoldDB" id="A0A1C4FSC0"/>
<name>A0A1C4FSC0_9ENTR</name>
<evidence type="ECO:0000313" key="1">
    <source>
        <dbReference type="EMBL" id="SCC58513.1"/>
    </source>
</evidence>
<accession>A0A1C4FSC0</accession>
<evidence type="ECO:0000313" key="2">
    <source>
        <dbReference type="Proteomes" id="UP000198515"/>
    </source>
</evidence>
<dbReference type="Proteomes" id="UP000198515">
    <property type="component" value="Unassembled WGS sequence"/>
</dbReference>
<sequence length="51" mass="5835">MLPPLALLATNTLINLNFYNNHPHQNFIPDDNDACEMQLPLIAFDVFLLTH</sequence>
<gene>
    <name evidence="1" type="ORF">GA0061070_104130</name>
</gene>
<reference evidence="2" key="1">
    <citation type="submission" date="2016-08" db="EMBL/GenBank/DDBJ databases">
        <authorList>
            <person name="Varghese N."/>
            <person name="Submissions Spin"/>
        </authorList>
    </citation>
    <scope>NUCLEOTIDE SEQUENCE [LARGE SCALE GENOMIC DNA]</scope>
    <source>
        <strain evidence="2">REICA_142</strain>
    </source>
</reference>
<organism evidence="1 2">
    <name type="scientific">Kosakonia oryziphila</name>
    <dbReference type="NCBI Taxonomy" id="1005667"/>
    <lineage>
        <taxon>Bacteria</taxon>
        <taxon>Pseudomonadati</taxon>
        <taxon>Pseudomonadota</taxon>
        <taxon>Gammaproteobacteria</taxon>
        <taxon>Enterobacterales</taxon>
        <taxon>Enterobacteriaceae</taxon>
        <taxon>Kosakonia</taxon>
    </lineage>
</organism>
<keyword evidence="2" id="KW-1185">Reference proteome</keyword>